<feature type="domain" description="Rhamnogalacturonase A/B/Epimerase-like pectate lyase" evidence="1">
    <location>
        <begin position="57"/>
        <end position="110"/>
    </location>
</feature>
<dbReference type="EMBL" id="FNEO01000002">
    <property type="protein sequence ID" value="SDJ33548.1"/>
    <property type="molecule type" value="Genomic_DNA"/>
</dbReference>
<dbReference type="Gene3D" id="2.160.20.10">
    <property type="entry name" value="Single-stranded right-handed beta-helix, Pectin lyase-like"/>
    <property type="match status" value="1"/>
</dbReference>
<dbReference type="InterPro" id="IPR039448">
    <property type="entry name" value="Beta_helix"/>
</dbReference>
<dbReference type="EMBL" id="BJVF01000002">
    <property type="protein sequence ID" value="GEL10989.1"/>
    <property type="molecule type" value="Genomic_DNA"/>
</dbReference>
<evidence type="ECO:0000313" key="4">
    <source>
        <dbReference type="EMBL" id="SDJ33548.1"/>
    </source>
</evidence>
<protein>
    <submittedName>
        <fullName evidence="3">Exo-poly-alpha-D-galacturonosidase</fullName>
    </submittedName>
    <submittedName>
        <fullName evidence="4">Polygalacturonase</fullName>
    </submittedName>
</protein>
<dbReference type="Pfam" id="PF12708">
    <property type="entry name" value="Pect-lyase_RHGA_epim"/>
    <property type="match status" value="1"/>
</dbReference>
<keyword evidence="5" id="KW-1185">Reference proteome</keyword>
<evidence type="ECO:0000259" key="1">
    <source>
        <dbReference type="Pfam" id="PF12708"/>
    </source>
</evidence>
<reference evidence="4 5" key="1">
    <citation type="submission" date="2016-10" db="EMBL/GenBank/DDBJ databases">
        <authorList>
            <person name="Varghese N."/>
            <person name="Submissions S."/>
        </authorList>
    </citation>
    <scope>NUCLEOTIDE SEQUENCE [LARGE SCALE GENOMIC DNA]</scope>
    <source>
        <strain evidence="4 5">Gm-149</strain>
    </source>
</reference>
<dbReference type="PANTHER" id="PTHR31339">
    <property type="entry name" value="PECTIN LYASE-RELATED"/>
    <property type="match status" value="1"/>
</dbReference>
<sequence>MTIYIEFVNCIELSINFVNSMKKSIGFIKTFLSKYHLCLCFLFLSLSSIHAAQETVFNVKAFGAKGDNVTLDSEAINNTIAAAAKAGGGTVYFPAGTYLSFSIRLQSHISLYLDQGAVILAATPSGDVGYDAPETAANDTFQDFGHSHWHNSLIWGENLEDISILGPGIIHGKGLSRNAPFKAPIGNKAIALKLCRNVTLKDFTILYGGHFGILATGVDNLTIDNLKIDTNRDGMDIDCCKNVRISNCSVNSPWDDGICLKSSFALGFARSTENVTITNCSVSGFDRGTFYNGTYLRNEANLVPDKEGPTGRIKLGTESNGGFKNIAISNCIFEYCRGLALETVDGGILEDVTISNITMRDIINSPIFLRLGGRMRAPEGTPIGALRRINISNINVYNADSRFTTLISGIPGHDIEDVRLSNISIWYRPLDSVSKESIQQEVPEFEKGYPEPQKFGIIPAYGFFIRHAKNIELNNINLYLLGDETRPAMMVNDVKGIKLRNVTTAKGTNAASLIMHNVSDLSVKDSAPLKDRKVKQVKNKSY</sequence>
<dbReference type="InterPro" id="IPR011050">
    <property type="entry name" value="Pectin_lyase_fold/virulence"/>
</dbReference>
<dbReference type="InterPro" id="IPR024535">
    <property type="entry name" value="RHGA/B-epi-like_pectate_lyase"/>
</dbReference>
<comment type="caution">
    <text evidence="3">The sequence shown here is derived from an EMBL/GenBank/DDBJ whole genome shotgun (WGS) entry which is preliminary data.</text>
</comment>
<evidence type="ECO:0000259" key="2">
    <source>
        <dbReference type="Pfam" id="PF13229"/>
    </source>
</evidence>
<feature type="domain" description="Right handed beta helix" evidence="2">
    <location>
        <begin position="191"/>
        <end position="285"/>
    </location>
</feature>
<reference evidence="3 6" key="2">
    <citation type="submission" date="2019-07" db="EMBL/GenBank/DDBJ databases">
        <title>Whole genome shotgun sequence of Flavobacterium glycines NBRC 105008.</title>
        <authorList>
            <person name="Hosoyama A."/>
            <person name="Uohara A."/>
            <person name="Ohji S."/>
            <person name="Ichikawa N."/>
        </authorList>
    </citation>
    <scope>NUCLEOTIDE SEQUENCE [LARGE SCALE GENOMIC DNA]</scope>
    <source>
        <strain evidence="3 6">NBRC 105008</strain>
    </source>
</reference>
<proteinExistence type="predicted"/>
<dbReference type="Proteomes" id="UP000321579">
    <property type="component" value="Unassembled WGS sequence"/>
</dbReference>
<dbReference type="SUPFAM" id="SSF51126">
    <property type="entry name" value="Pectin lyase-like"/>
    <property type="match status" value="1"/>
</dbReference>
<dbReference type="Pfam" id="PF13229">
    <property type="entry name" value="Beta_helix"/>
    <property type="match status" value="1"/>
</dbReference>
<dbReference type="InterPro" id="IPR006626">
    <property type="entry name" value="PbH1"/>
</dbReference>
<dbReference type="InterPro" id="IPR051801">
    <property type="entry name" value="GH28_Enzymes"/>
</dbReference>
<accession>A0A511CEK0</accession>
<dbReference type="Proteomes" id="UP000182367">
    <property type="component" value="Unassembled WGS sequence"/>
</dbReference>
<organism evidence="3 6">
    <name type="scientific">Flavobacterium glycines</name>
    <dbReference type="NCBI Taxonomy" id="551990"/>
    <lineage>
        <taxon>Bacteria</taxon>
        <taxon>Pseudomonadati</taxon>
        <taxon>Bacteroidota</taxon>
        <taxon>Flavobacteriia</taxon>
        <taxon>Flavobacteriales</taxon>
        <taxon>Flavobacteriaceae</taxon>
        <taxon>Flavobacterium</taxon>
    </lineage>
</organism>
<gene>
    <name evidence="3" type="ORF">FGL01_17280</name>
    <name evidence="4" type="ORF">SAMN05192550_1933</name>
</gene>
<name>A0A511CEK0_9FLAO</name>
<dbReference type="InterPro" id="IPR012334">
    <property type="entry name" value="Pectin_lyas_fold"/>
</dbReference>
<dbReference type="SMART" id="SM00710">
    <property type="entry name" value="PbH1"/>
    <property type="match status" value="6"/>
</dbReference>
<evidence type="ECO:0000313" key="6">
    <source>
        <dbReference type="Proteomes" id="UP000321579"/>
    </source>
</evidence>
<dbReference type="AlphaFoldDB" id="A0A511CEK0"/>
<evidence type="ECO:0000313" key="3">
    <source>
        <dbReference type="EMBL" id="GEL10989.1"/>
    </source>
</evidence>
<evidence type="ECO:0000313" key="5">
    <source>
        <dbReference type="Proteomes" id="UP000182367"/>
    </source>
</evidence>
<dbReference type="PANTHER" id="PTHR31339:SF9">
    <property type="entry name" value="PLASMIN AND FIBRONECTIN-BINDING PROTEIN A"/>
    <property type="match status" value="1"/>
</dbReference>